<dbReference type="EMBL" id="BLXZ01000008">
    <property type="protein sequence ID" value="GFO70065.1"/>
    <property type="molecule type" value="Genomic_DNA"/>
</dbReference>
<gene>
    <name evidence="2" type="ORF">GMLC_36440</name>
</gene>
<proteinExistence type="predicted"/>
<comment type="caution">
    <text evidence="2">The sequence shown here is derived from an EMBL/GenBank/DDBJ whole genome shotgun (WGS) entry which is preliminary data.</text>
</comment>
<evidence type="ECO:0000313" key="3">
    <source>
        <dbReference type="Proteomes" id="UP000587586"/>
    </source>
</evidence>
<organism evidence="2 3">
    <name type="scientific">Geomonas limicola</name>
    <dbReference type="NCBI Taxonomy" id="2740186"/>
    <lineage>
        <taxon>Bacteria</taxon>
        <taxon>Pseudomonadati</taxon>
        <taxon>Thermodesulfobacteriota</taxon>
        <taxon>Desulfuromonadia</taxon>
        <taxon>Geobacterales</taxon>
        <taxon>Geobacteraceae</taxon>
        <taxon>Geomonas</taxon>
    </lineage>
</organism>
<feature type="chain" id="PRO_5028225386" description="Lipoprotein" evidence="1">
    <location>
        <begin position="19"/>
        <end position="496"/>
    </location>
</feature>
<keyword evidence="3" id="KW-1185">Reference proteome</keyword>
<name>A0A6V8NBR5_9BACT</name>
<dbReference type="PROSITE" id="PS51257">
    <property type="entry name" value="PROKAR_LIPOPROTEIN"/>
    <property type="match status" value="1"/>
</dbReference>
<evidence type="ECO:0000313" key="2">
    <source>
        <dbReference type="EMBL" id="GFO70065.1"/>
    </source>
</evidence>
<evidence type="ECO:0008006" key="4">
    <source>
        <dbReference type="Google" id="ProtNLM"/>
    </source>
</evidence>
<keyword evidence="1" id="KW-0732">Signal</keyword>
<protein>
    <recommendedName>
        <fullName evidence="4">Lipoprotein</fullName>
    </recommendedName>
</protein>
<reference evidence="3" key="1">
    <citation type="submission" date="2020-06" db="EMBL/GenBank/DDBJ databases">
        <title>Draft genomic sequecing of Geomonas sp. Red745.</title>
        <authorList>
            <person name="Itoh H."/>
            <person name="Xu Z.X."/>
            <person name="Ushijima N."/>
            <person name="Masuda Y."/>
            <person name="Shiratori Y."/>
            <person name="Senoo K."/>
        </authorList>
    </citation>
    <scope>NUCLEOTIDE SEQUENCE [LARGE SCALE GENOMIC DNA]</scope>
    <source>
        <strain evidence="3">Red745</strain>
    </source>
</reference>
<dbReference type="Proteomes" id="UP000587586">
    <property type="component" value="Unassembled WGS sequence"/>
</dbReference>
<dbReference type="RefSeq" id="WP_183362652.1">
    <property type="nucleotide sequence ID" value="NZ_BLXZ01000008.1"/>
</dbReference>
<dbReference type="AlphaFoldDB" id="A0A6V8NBR5"/>
<evidence type="ECO:0000256" key="1">
    <source>
        <dbReference type="SAM" id="SignalP"/>
    </source>
</evidence>
<accession>A0A6V8NBR5</accession>
<sequence>MNLRTLIGFLLLAFGLSAAGCSDYHDGAAQQQPTRISGIASKGIFTSGTVNLYALVNGKRGALLKQAAINPAFGTYSANLGNYVGPVVAEASGDYLDEATGSVLQVPADAPIRAALPKAQGDMNLPVTALTEIAVQKTGGAYTPQAIQAANDVVSDLFKVDIINTQPVAARAADLNSASADQATYTLALAVISQLRDNGSQSLASTLADLASNIDVATSSMNSGTADALKGALSDFTGNVHNETGVTDASNSPLANVGTRTVLVTVSVPGSAQLGGVQGTVTMPAGVTLNQGSPALTGGAVGTILASNPSAGALTVGLLSSTGFASGNILTFTCSVPSAQPVPTAADFTLSQVKVLDANRNLLSAGLSLAVTTLSSFNSSTSQSFTVTLSVPNGLALLGGVQGTVSLPTGFTLNPGSTTLTGAAVGSLLETNPGSGSFVFGIASGTGFSSGSFLTFTCSRATAGSAPDAGSFAVTGVKILSSAGTELPAQVTVTVN</sequence>
<feature type="signal peptide" evidence="1">
    <location>
        <begin position="1"/>
        <end position="18"/>
    </location>
</feature>